<name>A0A370X2X9_9GAMM</name>
<organism evidence="1 2">
    <name type="scientific">Dyella psychrodurans</name>
    <dbReference type="NCBI Taxonomy" id="1927960"/>
    <lineage>
        <taxon>Bacteria</taxon>
        <taxon>Pseudomonadati</taxon>
        <taxon>Pseudomonadota</taxon>
        <taxon>Gammaproteobacteria</taxon>
        <taxon>Lysobacterales</taxon>
        <taxon>Rhodanobacteraceae</taxon>
        <taxon>Dyella</taxon>
    </lineage>
</organism>
<dbReference type="OrthoDB" id="5625505at2"/>
<accession>A0A370X2X9</accession>
<evidence type="ECO:0000313" key="1">
    <source>
        <dbReference type="EMBL" id="RDS82575.1"/>
    </source>
</evidence>
<protein>
    <submittedName>
        <fullName evidence="1">PilZ domain-containing protein</fullName>
    </submittedName>
</protein>
<gene>
    <name evidence="1" type="ORF">DWU99_14325</name>
</gene>
<comment type="caution">
    <text evidence="1">The sequence shown here is derived from an EMBL/GenBank/DDBJ whole genome shotgun (WGS) entry which is preliminary data.</text>
</comment>
<dbReference type="EMBL" id="QRBF01000005">
    <property type="protein sequence ID" value="RDS82575.1"/>
    <property type="molecule type" value="Genomic_DNA"/>
</dbReference>
<dbReference type="RefSeq" id="WP_115478751.1">
    <property type="nucleotide sequence ID" value="NZ_QRBF01000005.1"/>
</dbReference>
<keyword evidence="2" id="KW-1185">Reference proteome</keyword>
<evidence type="ECO:0000313" key="2">
    <source>
        <dbReference type="Proteomes" id="UP000255334"/>
    </source>
</evidence>
<dbReference type="AlphaFoldDB" id="A0A370X2X9"/>
<dbReference type="Proteomes" id="UP000255334">
    <property type="component" value="Unassembled WGS sequence"/>
</dbReference>
<sequence length="112" mass="12370">MNASEQRRAPRKRPEYSVTVMDTITGQPLGHLGNLSSNGMLLIGQHVPRNEAVYQVSLNLPRHDGTMPTIEIGIQEQWHEPAATPGQIWAGYRIIAIGTADATQLDSWLQQA</sequence>
<reference evidence="1 2" key="1">
    <citation type="submission" date="2018-07" db="EMBL/GenBank/DDBJ databases">
        <title>Dyella monticola sp. nov. and Dyella psychrodurans sp. nov. isolated from monsoon evergreen broad-leaved forest soil of Dinghu Mountain, China.</title>
        <authorList>
            <person name="Gao Z."/>
            <person name="Qiu L."/>
        </authorList>
    </citation>
    <scope>NUCLEOTIDE SEQUENCE [LARGE SCALE GENOMIC DNA]</scope>
    <source>
        <strain evidence="1 2">4MSK11</strain>
    </source>
</reference>
<proteinExistence type="predicted"/>